<dbReference type="GO" id="GO:0030915">
    <property type="term" value="C:Smc5-Smc6 complex"/>
    <property type="evidence" value="ECO:0007669"/>
    <property type="project" value="UniProtKB-UniRule"/>
</dbReference>
<comment type="subunit">
    <text evidence="7">Component of the SMC5-SMC6 complex.</text>
</comment>
<evidence type="ECO:0000256" key="4">
    <source>
        <dbReference type="ARBA" id="ARBA00023172"/>
    </source>
</evidence>
<dbReference type="EMBL" id="DUZY01000002">
    <property type="protein sequence ID" value="DAD29994.1"/>
    <property type="molecule type" value="Genomic_DNA"/>
</dbReference>
<keyword evidence="6 7" id="KW-0539">Nucleus</keyword>
<evidence type="ECO:0000256" key="1">
    <source>
        <dbReference type="ARBA" id="ARBA00004123"/>
    </source>
</evidence>
<dbReference type="Proteomes" id="UP000607653">
    <property type="component" value="Unassembled WGS sequence"/>
</dbReference>
<dbReference type="GO" id="GO:0006310">
    <property type="term" value="P:DNA recombination"/>
    <property type="evidence" value="ECO:0007669"/>
    <property type="project" value="UniProtKB-UniRule"/>
</dbReference>
<dbReference type="PANTHER" id="PTHR16140">
    <property type="entry name" value="NON-STRUCTURAL MAINTENANCE OF CHROMOSOMES ELEMENT 4"/>
    <property type="match status" value="1"/>
</dbReference>
<feature type="domain" description="Non-structural maintenance of chromosome element 4 C-terminal" evidence="9">
    <location>
        <begin position="236"/>
        <end position="277"/>
    </location>
</feature>
<dbReference type="AlphaFoldDB" id="A0A822Y7J6"/>
<evidence type="ECO:0000313" key="11">
    <source>
        <dbReference type="Proteomes" id="UP000607653"/>
    </source>
</evidence>
<evidence type="ECO:0000256" key="3">
    <source>
        <dbReference type="ARBA" id="ARBA00022763"/>
    </source>
</evidence>
<dbReference type="GO" id="GO:0006281">
    <property type="term" value="P:DNA repair"/>
    <property type="evidence" value="ECO:0007669"/>
    <property type="project" value="UniProtKB-UniRule"/>
</dbReference>
<comment type="similarity">
    <text evidence="2 7">Belongs to the NSE4 family.</text>
</comment>
<dbReference type="InterPro" id="IPR014854">
    <property type="entry name" value="Nse4_C"/>
</dbReference>
<keyword evidence="3 7" id="KW-0227">DNA damage</keyword>
<feature type="region of interest" description="Disordered" evidence="8">
    <location>
        <begin position="1"/>
        <end position="47"/>
    </location>
</feature>
<dbReference type="GO" id="GO:0005634">
    <property type="term" value="C:nucleus"/>
    <property type="evidence" value="ECO:0007669"/>
    <property type="project" value="UniProtKB-SubCell"/>
</dbReference>
<keyword evidence="4 7" id="KW-0233">DNA recombination</keyword>
<protein>
    <recommendedName>
        <fullName evidence="7">Non-structural maintenance of chromosomes element 4</fullName>
    </recommendedName>
</protein>
<dbReference type="Pfam" id="PF08743">
    <property type="entry name" value="Nse4_C"/>
    <property type="match status" value="1"/>
</dbReference>
<dbReference type="InterPro" id="IPR027786">
    <property type="entry name" value="Nse4/EID"/>
</dbReference>
<comment type="function">
    <text evidence="7">Component of the SMC5-SMC6 complex, that promotes sister chromatid alignment after DNA damage and facilitates double-stranded DNA breaks (DSBs) repair via homologous recombination between sister chromatids.</text>
</comment>
<evidence type="ECO:0000256" key="2">
    <source>
        <dbReference type="ARBA" id="ARBA00008997"/>
    </source>
</evidence>
<accession>A0A822Y7J6</accession>
<evidence type="ECO:0000259" key="9">
    <source>
        <dbReference type="Pfam" id="PF08743"/>
    </source>
</evidence>
<feature type="compositionally biased region" description="Basic and acidic residues" evidence="8">
    <location>
        <begin position="198"/>
        <end position="213"/>
    </location>
</feature>
<name>A0A822Y7J6_NELNU</name>
<reference evidence="10 11" key="1">
    <citation type="journal article" date="2020" name="Mol. Biol. Evol.">
        <title>Distinct Expression and Methylation Patterns for Genes with Different Fates following a Single Whole-Genome Duplication in Flowering Plants.</title>
        <authorList>
            <person name="Shi T."/>
            <person name="Rahmani R.S."/>
            <person name="Gugger P.F."/>
            <person name="Wang M."/>
            <person name="Li H."/>
            <person name="Zhang Y."/>
            <person name="Li Z."/>
            <person name="Wang Q."/>
            <person name="Van de Peer Y."/>
            <person name="Marchal K."/>
            <person name="Chen J."/>
        </authorList>
    </citation>
    <scope>NUCLEOTIDE SEQUENCE [LARGE SCALE GENOMIC DNA]</scope>
    <source>
        <tissue evidence="10">Leaf</tissue>
    </source>
</reference>
<organism evidence="10 11">
    <name type="scientific">Nelumbo nucifera</name>
    <name type="common">Sacred lotus</name>
    <dbReference type="NCBI Taxonomy" id="4432"/>
    <lineage>
        <taxon>Eukaryota</taxon>
        <taxon>Viridiplantae</taxon>
        <taxon>Streptophyta</taxon>
        <taxon>Embryophyta</taxon>
        <taxon>Tracheophyta</taxon>
        <taxon>Spermatophyta</taxon>
        <taxon>Magnoliopsida</taxon>
        <taxon>Proteales</taxon>
        <taxon>Nelumbonaceae</taxon>
        <taxon>Nelumbo</taxon>
    </lineage>
</organism>
<evidence type="ECO:0000313" key="10">
    <source>
        <dbReference type="EMBL" id="DAD29994.1"/>
    </source>
</evidence>
<evidence type="ECO:0000256" key="7">
    <source>
        <dbReference type="RuleBase" id="RU365071"/>
    </source>
</evidence>
<keyword evidence="11" id="KW-1185">Reference proteome</keyword>
<dbReference type="PANTHER" id="PTHR16140:SF0">
    <property type="entry name" value="NON-STRUCTURAL MAINTENANCE OF CHROMOSOMES ELEMENT 4"/>
    <property type="match status" value="1"/>
</dbReference>
<keyword evidence="5 7" id="KW-0234">DNA repair</keyword>
<sequence length="328" mass="36248">MPRIVKRELGSSSRADMGGPRIVKREQGSRGRGENGEAETSDSASQGVVERRVLRSHYLAMKNLINEERDDISRVDSDKFRMIINQVENLHQLVQKPREQVADAEALLDIASTLVTSVKSHGNEGTTAADFVTSLLNFGQHGGLSANTEDARNSVAWGEVGIAVSDVFRRVNGCCTMLGPMDTEVKQRRVAAQRKRVRPTESARPEELHDAGAEERTDTDINMATMFDILRKKKKVGLENLVLNRKSFAQTVENIFALSFLVKDGRASITVDESGRHLVCKIFSKLCIDSLLSLVVMPGADEYLSLFFPLSSKECSQCQCSSIRGSFL</sequence>
<comment type="caution">
    <text evidence="10">The sequence shown here is derived from an EMBL/GenBank/DDBJ whole genome shotgun (WGS) entry which is preliminary data.</text>
</comment>
<comment type="subcellular location">
    <subcellularLocation>
        <location evidence="1 7">Nucleus</location>
    </subcellularLocation>
</comment>
<evidence type="ECO:0000256" key="8">
    <source>
        <dbReference type="SAM" id="MobiDB-lite"/>
    </source>
</evidence>
<evidence type="ECO:0000256" key="6">
    <source>
        <dbReference type="ARBA" id="ARBA00023242"/>
    </source>
</evidence>
<feature type="region of interest" description="Disordered" evidence="8">
    <location>
        <begin position="192"/>
        <end position="213"/>
    </location>
</feature>
<proteinExistence type="inferred from homology"/>
<evidence type="ECO:0000256" key="5">
    <source>
        <dbReference type="ARBA" id="ARBA00023204"/>
    </source>
</evidence>
<feature type="compositionally biased region" description="Basic and acidic residues" evidence="8">
    <location>
        <begin position="23"/>
        <end position="35"/>
    </location>
</feature>
<gene>
    <name evidence="10" type="ORF">HUJ06_031462</name>
</gene>